<organism evidence="2 3">
    <name type="scientific">Inquilinus ginsengisoli</name>
    <dbReference type="NCBI Taxonomy" id="363840"/>
    <lineage>
        <taxon>Bacteria</taxon>
        <taxon>Pseudomonadati</taxon>
        <taxon>Pseudomonadota</taxon>
        <taxon>Alphaproteobacteria</taxon>
        <taxon>Rhodospirillales</taxon>
        <taxon>Rhodospirillaceae</taxon>
        <taxon>Inquilinus</taxon>
    </lineage>
</organism>
<dbReference type="Gene3D" id="2.60.40.420">
    <property type="entry name" value="Cupredoxins - blue copper proteins"/>
    <property type="match status" value="1"/>
</dbReference>
<evidence type="ECO:0000256" key="1">
    <source>
        <dbReference type="SAM" id="SignalP"/>
    </source>
</evidence>
<evidence type="ECO:0000313" key="2">
    <source>
        <dbReference type="EMBL" id="MDR6289072.1"/>
    </source>
</evidence>
<keyword evidence="3" id="KW-1185">Reference proteome</keyword>
<feature type="signal peptide" evidence="1">
    <location>
        <begin position="1"/>
        <end position="28"/>
    </location>
</feature>
<dbReference type="Proteomes" id="UP001262410">
    <property type="component" value="Unassembled WGS sequence"/>
</dbReference>
<reference evidence="2 3" key="1">
    <citation type="submission" date="2023-07" db="EMBL/GenBank/DDBJ databases">
        <title>Sorghum-associated microbial communities from plants grown in Nebraska, USA.</title>
        <authorList>
            <person name="Schachtman D."/>
        </authorList>
    </citation>
    <scope>NUCLEOTIDE SEQUENCE [LARGE SCALE GENOMIC DNA]</scope>
    <source>
        <strain evidence="2 3">584</strain>
    </source>
</reference>
<gene>
    <name evidence="2" type="ORF">E9232_001587</name>
</gene>
<name>A0ABU1JKD2_9PROT</name>
<comment type="caution">
    <text evidence="2">The sequence shown here is derived from an EMBL/GenBank/DDBJ whole genome shotgun (WGS) entry which is preliminary data.</text>
</comment>
<dbReference type="RefSeq" id="WP_309793211.1">
    <property type="nucleotide sequence ID" value="NZ_JAVDPW010000003.1"/>
</dbReference>
<sequence>MRASKTCGALAALALFAAPALLAGPAMAQAGLTTRGTNLEPLKLSSGLAFPTKPYELEAGKYYRWTIEADGTAELGIAAPEFFRNIWINEVVINKVEVRPLGLDSIEFDDAGKAVISFVPIRAGTFTFHAPETDSPGMSGTFVVK</sequence>
<feature type="chain" id="PRO_5045528238" description="Copper-binding protein" evidence="1">
    <location>
        <begin position="29"/>
        <end position="145"/>
    </location>
</feature>
<keyword evidence="1" id="KW-0732">Signal</keyword>
<evidence type="ECO:0008006" key="4">
    <source>
        <dbReference type="Google" id="ProtNLM"/>
    </source>
</evidence>
<accession>A0ABU1JKD2</accession>
<proteinExistence type="predicted"/>
<dbReference type="InterPro" id="IPR008972">
    <property type="entry name" value="Cupredoxin"/>
</dbReference>
<protein>
    <recommendedName>
        <fullName evidence="4">Copper-binding protein</fullName>
    </recommendedName>
</protein>
<dbReference type="EMBL" id="JAVDPW010000003">
    <property type="protein sequence ID" value="MDR6289072.1"/>
    <property type="molecule type" value="Genomic_DNA"/>
</dbReference>
<dbReference type="SUPFAM" id="SSF49503">
    <property type="entry name" value="Cupredoxins"/>
    <property type="match status" value="1"/>
</dbReference>
<evidence type="ECO:0000313" key="3">
    <source>
        <dbReference type="Proteomes" id="UP001262410"/>
    </source>
</evidence>